<sequence length="195" mass="23125">MNKKKFTILIDQDDVLAEYIKGVTKAYNDKYKTNRNVEECTSWDLCSIFGEEVETVMHEPDLFRHLEPVKYALEVFERLYRSNLFEMYIVTAANPKSVDAKFEWIKEYLPFFPEDRVIVCKRKYMVKGDFLLDDGMHNIEEFLEAGGTPIIFDRPHNRHKGKGITRVKDWLAFERIIMENYYAEKLQEDSSEEAI</sequence>
<dbReference type="GO" id="GO:0009223">
    <property type="term" value="P:pyrimidine deoxyribonucleotide catabolic process"/>
    <property type="evidence" value="ECO:0007669"/>
    <property type="project" value="TreeGrafter"/>
</dbReference>
<accession>A0A9E2KBU3</accession>
<comment type="caution">
    <text evidence="3">The sequence shown here is derived from an EMBL/GenBank/DDBJ whole genome shotgun (WGS) entry which is preliminary data.</text>
</comment>
<organism evidence="3 4">
    <name type="scientific">Candidatus Cellulosilyticum pullistercoris</name>
    <dbReference type="NCBI Taxonomy" id="2838521"/>
    <lineage>
        <taxon>Bacteria</taxon>
        <taxon>Bacillati</taxon>
        <taxon>Bacillota</taxon>
        <taxon>Clostridia</taxon>
        <taxon>Lachnospirales</taxon>
        <taxon>Cellulosilyticaceae</taxon>
        <taxon>Cellulosilyticum</taxon>
    </lineage>
</organism>
<dbReference type="Gene3D" id="3.40.50.1000">
    <property type="entry name" value="HAD superfamily/HAD-like"/>
    <property type="match status" value="1"/>
</dbReference>
<dbReference type="AlphaFoldDB" id="A0A9E2KBU3"/>
<dbReference type="EMBL" id="JAHLFQ010000094">
    <property type="protein sequence ID" value="MBU3803985.1"/>
    <property type="molecule type" value="Genomic_DNA"/>
</dbReference>
<evidence type="ECO:0000313" key="4">
    <source>
        <dbReference type="Proteomes" id="UP000824229"/>
    </source>
</evidence>
<dbReference type="Gene3D" id="1.10.40.40">
    <property type="entry name" value="Deoxyribonucleotidase, domain 2"/>
    <property type="match status" value="1"/>
</dbReference>
<feature type="active site" description="Nucleophile" evidence="2">
    <location>
        <position position="11"/>
    </location>
</feature>
<dbReference type="PANTHER" id="PTHR16504">
    <property type="entry name" value="5'(3')-DEOXYRIBONUCLEOTIDASE"/>
    <property type="match status" value="1"/>
</dbReference>
<evidence type="ECO:0000313" key="3">
    <source>
        <dbReference type="EMBL" id="MBU3803985.1"/>
    </source>
</evidence>
<gene>
    <name evidence="3" type="ORF">H9872_04420</name>
</gene>
<dbReference type="InterPro" id="IPR036412">
    <property type="entry name" value="HAD-like_sf"/>
</dbReference>
<dbReference type="InterPro" id="IPR010708">
    <property type="entry name" value="5'(3')-deoxyribonucleotidase"/>
</dbReference>
<evidence type="ECO:0000256" key="2">
    <source>
        <dbReference type="PIRSR" id="PIRSR610708-1"/>
    </source>
</evidence>
<reference evidence="3" key="2">
    <citation type="submission" date="2021-04" db="EMBL/GenBank/DDBJ databases">
        <authorList>
            <person name="Gilroy R."/>
        </authorList>
    </citation>
    <scope>NUCLEOTIDE SEQUENCE</scope>
    <source>
        <strain evidence="3">B5-657</strain>
    </source>
</reference>
<dbReference type="PANTHER" id="PTHR16504:SF4">
    <property type="entry name" value="5'(3')-DEOXYRIBONUCLEOTIDASE"/>
    <property type="match status" value="1"/>
</dbReference>
<dbReference type="Proteomes" id="UP000824229">
    <property type="component" value="Unassembled WGS sequence"/>
</dbReference>
<reference evidence="3" key="1">
    <citation type="journal article" date="2021" name="PeerJ">
        <title>Extensive microbial diversity within the chicken gut microbiome revealed by metagenomics and culture.</title>
        <authorList>
            <person name="Gilroy R."/>
            <person name="Ravi A."/>
            <person name="Getino M."/>
            <person name="Pursley I."/>
            <person name="Horton D.L."/>
            <person name="Alikhan N.F."/>
            <person name="Baker D."/>
            <person name="Gharbi K."/>
            <person name="Hall N."/>
            <person name="Watson M."/>
            <person name="Adriaenssens E.M."/>
            <person name="Foster-Nyarko E."/>
            <person name="Jarju S."/>
            <person name="Secka A."/>
            <person name="Antonio M."/>
            <person name="Oren A."/>
            <person name="Chaudhuri R.R."/>
            <person name="La Ragione R."/>
            <person name="Hildebrand F."/>
            <person name="Pallen M.J."/>
        </authorList>
    </citation>
    <scope>NUCLEOTIDE SEQUENCE</scope>
    <source>
        <strain evidence="3">B5-657</strain>
    </source>
</reference>
<dbReference type="SUPFAM" id="SSF56784">
    <property type="entry name" value="HAD-like"/>
    <property type="match status" value="1"/>
</dbReference>
<feature type="active site" description="Proton donor" evidence="2">
    <location>
        <position position="13"/>
    </location>
</feature>
<evidence type="ECO:0000256" key="1">
    <source>
        <dbReference type="ARBA" id="ARBA00009589"/>
    </source>
</evidence>
<dbReference type="InterPro" id="IPR023214">
    <property type="entry name" value="HAD_sf"/>
</dbReference>
<comment type="similarity">
    <text evidence="1">Belongs to the 5'(3')-deoxyribonucleotidase family.</text>
</comment>
<dbReference type="GO" id="GO:0008253">
    <property type="term" value="F:5'-nucleotidase activity"/>
    <property type="evidence" value="ECO:0007669"/>
    <property type="project" value="InterPro"/>
</dbReference>
<dbReference type="Pfam" id="PF06941">
    <property type="entry name" value="NT5C"/>
    <property type="match status" value="1"/>
</dbReference>
<proteinExistence type="inferred from homology"/>
<protein>
    <submittedName>
        <fullName evidence="3">Uncharacterized protein</fullName>
    </submittedName>
</protein>
<name>A0A9E2KBU3_9FIRM</name>